<protein>
    <recommendedName>
        <fullName evidence="3">Helicase XPB/Ssl2 N-terminal domain-containing protein</fullName>
    </recommendedName>
</protein>
<keyword evidence="2" id="KW-1185">Reference proteome</keyword>
<gene>
    <name evidence="1" type="ORF">OJF2_40320</name>
</gene>
<sequence length="412" mass="45667">MGQPRLPKSLRRFVEGQTTRTVADIRKGEPKEHRSPYGGYWYRAVACILLSGRVQAKHDGTPNMTDVNRIGKEANFNQYLTERVGTFLVAADVLRFDLQNRYGAGPNLATFWAHDDAKLPAIARRAVRRLVGSQTGHPFDYARAPEDWGLTELLSLFFSCFRGLALVESEVGRVLHDFIRLPQDDLVQAAHGLRLRVDSVDVAGWQKKLDARGRNALVSALYTAEWAYYAEQEKTGWWFPSPTGLSMLGLGPPLPAPELATVMKAQPDLSVFAGAGLNWETLVPLFRHAIIRRVDQVYEFRLDRKRLAASPAGSAPGEELREALRDLEPLPSPVADLLGTKSKVGGTVGIRRCSALVKPESAEVLAAIREHPQLKGYLEPGAPPGYLLIKSHSRPDNFVRRCQDLGFAVTTL</sequence>
<evidence type="ECO:0000313" key="2">
    <source>
        <dbReference type="Proteomes" id="UP000324233"/>
    </source>
</evidence>
<dbReference type="RefSeq" id="WP_148595279.1">
    <property type="nucleotide sequence ID" value="NZ_CP042997.1"/>
</dbReference>
<dbReference type="EMBL" id="CP042997">
    <property type="protein sequence ID" value="QEH35480.1"/>
    <property type="molecule type" value="Genomic_DNA"/>
</dbReference>
<accession>A0A5B9W680</accession>
<dbReference type="Proteomes" id="UP000324233">
    <property type="component" value="Chromosome"/>
</dbReference>
<evidence type="ECO:0008006" key="3">
    <source>
        <dbReference type="Google" id="ProtNLM"/>
    </source>
</evidence>
<dbReference type="KEGG" id="agv:OJF2_40320"/>
<evidence type="ECO:0000313" key="1">
    <source>
        <dbReference type="EMBL" id="QEH35480.1"/>
    </source>
</evidence>
<proteinExistence type="predicted"/>
<dbReference type="OrthoDB" id="249436at2"/>
<reference evidence="1 2" key="1">
    <citation type="submission" date="2019-08" db="EMBL/GenBank/DDBJ databases">
        <title>Deep-cultivation of Planctomycetes and their phenomic and genomic characterization uncovers novel biology.</title>
        <authorList>
            <person name="Wiegand S."/>
            <person name="Jogler M."/>
            <person name="Boedeker C."/>
            <person name="Pinto D."/>
            <person name="Vollmers J."/>
            <person name="Rivas-Marin E."/>
            <person name="Kohn T."/>
            <person name="Peeters S.H."/>
            <person name="Heuer A."/>
            <person name="Rast P."/>
            <person name="Oberbeckmann S."/>
            <person name="Bunk B."/>
            <person name="Jeske O."/>
            <person name="Meyerdierks A."/>
            <person name="Storesund J.E."/>
            <person name="Kallscheuer N."/>
            <person name="Luecker S."/>
            <person name="Lage O.M."/>
            <person name="Pohl T."/>
            <person name="Merkel B.J."/>
            <person name="Hornburger P."/>
            <person name="Mueller R.-W."/>
            <person name="Bruemmer F."/>
            <person name="Labrenz M."/>
            <person name="Spormann A.M."/>
            <person name="Op den Camp H."/>
            <person name="Overmann J."/>
            <person name="Amann R."/>
            <person name="Jetten M.S.M."/>
            <person name="Mascher T."/>
            <person name="Medema M.H."/>
            <person name="Devos D.P."/>
            <person name="Kaster A.-K."/>
            <person name="Ovreas L."/>
            <person name="Rohde M."/>
            <person name="Galperin M.Y."/>
            <person name="Jogler C."/>
        </authorList>
    </citation>
    <scope>NUCLEOTIDE SEQUENCE [LARGE SCALE GENOMIC DNA]</scope>
    <source>
        <strain evidence="1 2">OJF2</strain>
    </source>
</reference>
<organism evidence="1 2">
    <name type="scientific">Aquisphaera giovannonii</name>
    <dbReference type="NCBI Taxonomy" id="406548"/>
    <lineage>
        <taxon>Bacteria</taxon>
        <taxon>Pseudomonadati</taxon>
        <taxon>Planctomycetota</taxon>
        <taxon>Planctomycetia</taxon>
        <taxon>Isosphaerales</taxon>
        <taxon>Isosphaeraceae</taxon>
        <taxon>Aquisphaera</taxon>
    </lineage>
</organism>
<dbReference type="AlphaFoldDB" id="A0A5B9W680"/>
<name>A0A5B9W680_9BACT</name>